<dbReference type="RefSeq" id="WP_142504954.1">
    <property type="nucleotide sequence ID" value="NZ_FXTI01000003.1"/>
</dbReference>
<dbReference type="Proteomes" id="UP000315636">
    <property type="component" value="Unassembled WGS sequence"/>
</dbReference>
<organism evidence="1 2">
    <name type="scientific">Melghirimyces algeriensis</name>
    <dbReference type="NCBI Taxonomy" id="910412"/>
    <lineage>
        <taxon>Bacteria</taxon>
        <taxon>Bacillati</taxon>
        <taxon>Bacillota</taxon>
        <taxon>Bacilli</taxon>
        <taxon>Bacillales</taxon>
        <taxon>Thermoactinomycetaceae</taxon>
        <taxon>Melghirimyces</taxon>
    </lineage>
</organism>
<evidence type="ECO:0000313" key="2">
    <source>
        <dbReference type="Proteomes" id="UP000315636"/>
    </source>
</evidence>
<dbReference type="OrthoDB" id="2988417at2"/>
<evidence type="ECO:0000313" key="1">
    <source>
        <dbReference type="EMBL" id="SMO55944.1"/>
    </source>
</evidence>
<proteinExistence type="predicted"/>
<reference evidence="1 2" key="1">
    <citation type="submission" date="2017-05" db="EMBL/GenBank/DDBJ databases">
        <authorList>
            <person name="Varghese N."/>
            <person name="Submissions S."/>
        </authorList>
    </citation>
    <scope>NUCLEOTIDE SEQUENCE [LARGE SCALE GENOMIC DNA]</scope>
    <source>
        <strain evidence="1 2">DSM 45474</strain>
    </source>
</reference>
<keyword evidence="2" id="KW-1185">Reference proteome</keyword>
<sequence>MFDLFSQDDKKKFIEKTRQLLEKGKGGILKAWEGHREELARREREKAYEEDYEAEFRYRDQDLDFRMLITSEEAHVYEQAKKKLKEVKSLDYEPHVYKQWESKKYLSLHDYFTKQIRYYFERRNEDPVALHRTIRYCERQIEYAPVAAKAYWMDPYTYALPKHPGYDTLIFLYQEVEEWDGAIRLAKKAKKQGWNGDWESKIQELEDHLRSI</sequence>
<name>A0A521C999_9BACL</name>
<protein>
    <submittedName>
        <fullName evidence="1">Uncharacterized protein</fullName>
    </submittedName>
</protein>
<dbReference type="AlphaFoldDB" id="A0A521C999"/>
<accession>A0A521C999</accession>
<dbReference type="EMBL" id="FXTI01000003">
    <property type="protein sequence ID" value="SMO55944.1"/>
    <property type="molecule type" value="Genomic_DNA"/>
</dbReference>
<gene>
    <name evidence="1" type="ORF">SAMN06264849_103208</name>
</gene>